<evidence type="ECO:0000256" key="2">
    <source>
        <dbReference type="ARBA" id="ARBA00022643"/>
    </source>
</evidence>
<keyword evidence="4" id="KW-0560">Oxidoreductase</keyword>
<evidence type="ECO:0000313" key="4">
    <source>
        <dbReference type="EMBL" id="MPN31382.1"/>
    </source>
</evidence>
<dbReference type="GO" id="GO:0016491">
    <property type="term" value="F:oxidoreductase activity"/>
    <property type="evidence" value="ECO:0007669"/>
    <property type="project" value="UniProtKB-KW"/>
</dbReference>
<keyword evidence="2" id="KW-0288">FMN</keyword>
<sequence>MKVAAFNCSPHKDGNTARMLRAVLDVLESEGIETEFIQVGGRLLQGCTACGTCKRDKNLRCSLPDDGMNEFAEKMTSADGVIIGSPTFYSDLTTEAKALIDRIGYMNGGAGNRLWRKVGASVSPARRAGSTHTLDSINHFFMINEMVVVSSSYWNMSLARLPGDFEKDEEGMRTMHNLGKNMAWVLKKLGN</sequence>
<dbReference type="EC" id="1.3.99.24" evidence="4"/>
<dbReference type="SUPFAM" id="SSF52218">
    <property type="entry name" value="Flavoproteins"/>
    <property type="match status" value="1"/>
</dbReference>
<dbReference type="InterPro" id="IPR029039">
    <property type="entry name" value="Flavoprotein-like_sf"/>
</dbReference>
<dbReference type="PANTHER" id="PTHR43278">
    <property type="entry name" value="NAD(P)H-DEPENDENT FMN-CONTAINING OXIDOREDUCTASE YWQN-RELATED"/>
    <property type="match status" value="1"/>
</dbReference>
<dbReference type="Gene3D" id="3.40.50.360">
    <property type="match status" value="1"/>
</dbReference>
<keyword evidence="1" id="KW-0285">Flavoprotein</keyword>
<proteinExistence type="predicted"/>
<feature type="domain" description="NADPH-dependent FMN reductase-like" evidence="3">
    <location>
        <begin position="1"/>
        <end position="157"/>
    </location>
</feature>
<dbReference type="AlphaFoldDB" id="A0A645GZA1"/>
<dbReference type="InterPro" id="IPR051796">
    <property type="entry name" value="ISF_SsuE-like"/>
</dbReference>
<evidence type="ECO:0000256" key="1">
    <source>
        <dbReference type="ARBA" id="ARBA00022630"/>
    </source>
</evidence>
<dbReference type="InterPro" id="IPR005025">
    <property type="entry name" value="FMN_Rdtase-like_dom"/>
</dbReference>
<dbReference type="Pfam" id="PF03358">
    <property type="entry name" value="FMN_red"/>
    <property type="match status" value="1"/>
</dbReference>
<comment type="caution">
    <text evidence="4">The sequence shown here is derived from an EMBL/GenBank/DDBJ whole genome shotgun (WGS) entry which is preliminary data.</text>
</comment>
<reference evidence="4" key="1">
    <citation type="submission" date="2019-08" db="EMBL/GenBank/DDBJ databases">
        <authorList>
            <person name="Kucharzyk K."/>
            <person name="Murdoch R.W."/>
            <person name="Higgins S."/>
            <person name="Loffler F."/>
        </authorList>
    </citation>
    <scope>NUCLEOTIDE SEQUENCE</scope>
</reference>
<gene>
    <name evidence="4" type="primary">sgcG_24</name>
    <name evidence="4" type="ORF">SDC9_178856</name>
</gene>
<evidence type="ECO:0000259" key="3">
    <source>
        <dbReference type="Pfam" id="PF03358"/>
    </source>
</evidence>
<dbReference type="EMBL" id="VSSQ01082890">
    <property type="protein sequence ID" value="MPN31382.1"/>
    <property type="molecule type" value="Genomic_DNA"/>
</dbReference>
<accession>A0A645GZA1</accession>
<name>A0A645GZA1_9ZZZZ</name>
<organism evidence="4">
    <name type="scientific">bioreactor metagenome</name>
    <dbReference type="NCBI Taxonomy" id="1076179"/>
    <lineage>
        <taxon>unclassified sequences</taxon>
        <taxon>metagenomes</taxon>
        <taxon>ecological metagenomes</taxon>
    </lineage>
</organism>
<dbReference type="PANTHER" id="PTHR43278:SF4">
    <property type="entry name" value="NAD(P)H-DEPENDENT FMN-CONTAINING OXIDOREDUCTASE YWQN-RELATED"/>
    <property type="match status" value="1"/>
</dbReference>
<protein>
    <submittedName>
        <fullName evidence="4">2-amino-4-deoxychorismate dehydrogenase</fullName>
        <ecNumber evidence="4">1.3.99.24</ecNumber>
    </submittedName>
</protein>